<dbReference type="EMBL" id="HBUE01028193">
    <property type="protein sequence ID" value="CAG6455307.1"/>
    <property type="molecule type" value="Transcribed_RNA"/>
</dbReference>
<protein>
    <submittedName>
        <fullName evidence="1">(northern house mosquito) hypothetical protein</fullName>
    </submittedName>
</protein>
<proteinExistence type="predicted"/>
<organism evidence="1">
    <name type="scientific">Culex pipiens</name>
    <name type="common">House mosquito</name>
    <dbReference type="NCBI Taxonomy" id="7175"/>
    <lineage>
        <taxon>Eukaryota</taxon>
        <taxon>Metazoa</taxon>
        <taxon>Ecdysozoa</taxon>
        <taxon>Arthropoda</taxon>
        <taxon>Hexapoda</taxon>
        <taxon>Insecta</taxon>
        <taxon>Pterygota</taxon>
        <taxon>Neoptera</taxon>
        <taxon>Endopterygota</taxon>
        <taxon>Diptera</taxon>
        <taxon>Nematocera</taxon>
        <taxon>Culicoidea</taxon>
        <taxon>Culicidae</taxon>
        <taxon>Culicinae</taxon>
        <taxon>Culicini</taxon>
        <taxon>Culex</taxon>
        <taxon>Culex</taxon>
    </lineage>
</organism>
<dbReference type="AlphaFoldDB" id="A0A8D8F109"/>
<sequence length="119" mass="13209">MPTRSTARTRRSRRLPSVRRPAVGCSVRLGSRGTWAVDVRCASVAIRARASSARGDSSANRWRWSARTNRAHRCRLVAKLVRCRISAQRVNRWQSAELLGPSCAVTTPVNHPAHHCTAV</sequence>
<evidence type="ECO:0000313" key="1">
    <source>
        <dbReference type="EMBL" id="CAG6455307.1"/>
    </source>
</evidence>
<accession>A0A8D8F109</accession>
<name>A0A8D8F109_CULPI</name>
<reference evidence="1" key="1">
    <citation type="submission" date="2021-05" db="EMBL/GenBank/DDBJ databases">
        <authorList>
            <person name="Alioto T."/>
            <person name="Alioto T."/>
            <person name="Gomez Garrido J."/>
        </authorList>
    </citation>
    <scope>NUCLEOTIDE SEQUENCE</scope>
</reference>